<feature type="non-terminal residue" evidence="1">
    <location>
        <position position="65"/>
    </location>
</feature>
<reference evidence="1" key="1">
    <citation type="submission" date="2023-10" db="EMBL/GenBank/DDBJ databases">
        <authorList>
            <person name="Chen Y."/>
            <person name="Shah S."/>
            <person name="Dougan E. K."/>
            <person name="Thang M."/>
            <person name="Chan C."/>
        </authorList>
    </citation>
    <scope>NUCLEOTIDE SEQUENCE [LARGE SCALE GENOMIC DNA]</scope>
</reference>
<accession>A0ABN9TYA0</accession>
<evidence type="ECO:0000313" key="2">
    <source>
        <dbReference type="Proteomes" id="UP001189429"/>
    </source>
</evidence>
<name>A0ABN9TYA0_9DINO</name>
<gene>
    <name evidence="1" type="ORF">PCOR1329_LOCUS43207</name>
</gene>
<proteinExistence type="predicted"/>
<dbReference type="Proteomes" id="UP001189429">
    <property type="component" value="Unassembled WGS sequence"/>
</dbReference>
<comment type="caution">
    <text evidence="1">The sequence shown here is derived from an EMBL/GenBank/DDBJ whole genome shotgun (WGS) entry which is preliminary data.</text>
</comment>
<organism evidence="1 2">
    <name type="scientific">Prorocentrum cordatum</name>
    <dbReference type="NCBI Taxonomy" id="2364126"/>
    <lineage>
        <taxon>Eukaryota</taxon>
        <taxon>Sar</taxon>
        <taxon>Alveolata</taxon>
        <taxon>Dinophyceae</taxon>
        <taxon>Prorocentrales</taxon>
        <taxon>Prorocentraceae</taxon>
        <taxon>Prorocentrum</taxon>
    </lineage>
</organism>
<protein>
    <submittedName>
        <fullName evidence="1">Uncharacterized protein</fullName>
    </submittedName>
</protein>
<dbReference type="EMBL" id="CAUYUJ010015190">
    <property type="protein sequence ID" value="CAK0850920.1"/>
    <property type="molecule type" value="Genomic_DNA"/>
</dbReference>
<feature type="non-terminal residue" evidence="1">
    <location>
        <position position="1"/>
    </location>
</feature>
<sequence>APSGPREWRFVVELLLPTTLLLLTNPLVLMRAKDLLSAQVIDNQMQSISTIRGEIRPLSPALQLK</sequence>
<evidence type="ECO:0000313" key="1">
    <source>
        <dbReference type="EMBL" id="CAK0850920.1"/>
    </source>
</evidence>
<keyword evidence="2" id="KW-1185">Reference proteome</keyword>